<gene>
    <name evidence="1" type="ORF">EYF80_023296</name>
</gene>
<reference evidence="1 2" key="1">
    <citation type="submission" date="2019-03" db="EMBL/GenBank/DDBJ databases">
        <title>First draft genome of Liparis tanakae, snailfish: a comprehensive survey of snailfish specific genes.</title>
        <authorList>
            <person name="Kim W."/>
            <person name="Song I."/>
            <person name="Jeong J.-H."/>
            <person name="Kim D."/>
            <person name="Kim S."/>
            <person name="Ryu S."/>
            <person name="Song J.Y."/>
            <person name="Lee S.K."/>
        </authorList>
    </citation>
    <scope>NUCLEOTIDE SEQUENCE [LARGE SCALE GENOMIC DNA]</scope>
    <source>
        <tissue evidence="1">Muscle</tissue>
    </source>
</reference>
<sequence>MAGKRGGGGPLKPPTVIHQMATVEFPPPTSIHHQQPFTLFAVVPHPFMALDRAADSSAGRYRIVSECYDENGRKTGEHAPPLEEQIAVLGSPGTSQSQMKGKIGEYMRCSLLSAVRGLFLLSRKTRQCASSSSLLFLFSSRGVTPVVSQRVGPKDNGRFTGLLS</sequence>
<protein>
    <submittedName>
        <fullName evidence="1">Uncharacterized protein</fullName>
    </submittedName>
</protein>
<accession>A0A4Z2HNE6</accession>
<dbReference type="AlphaFoldDB" id="A0A4Z2HNE6"/>
<dbReference type="EMBL" id="SRLO01000218">
    <property type="protein sequence ID" value="TNN66503.1"/>
    <property type="molecule type" value="Genomic_DNA"/>
</dbReference>
<comment type="caution">
    <text evidence="1">The sequence shown here is derived from an EMBL/GenBank/DDBJ whole genome shotgun (WGS) entry which is preliminary data.</text>
</comment>
<evidence type="ECO:0000313" key="1">
    <source>
        <dbReference type="EMBL" id="TNN66503.1"/>
    </source>
</evidence>
<proteinExistence type="predicted"/>
<keyword evidence="2" id="KW-1185">Reference proteome</keyword>
<name>A0A4Z2HNE6_9TELE</name>
<evidence type="ECO:0000313" key="2">
    <source>
        <dbReference type="Proteomes" id="UP000314294"/>
    </source>
</evidence>
<organism evidence="1 2">
    <name type="scientific">Liparis tanakae</name>
    <name type="common">Tanaka's snailfish</name>
    <dbReference type="NCBI Taxonomy" id="230148"/>
    <lineage>
        <taxon>Eukaryota</taxon>
        <taxon>Metazoa</taxon>
        <taxon>Chordata</taxon>
        <taxon>Craniata</taxon>
        <taxon>Vertebrata</taxon>
        <taxon>Euteleostomi</taxon>
        <taxon>Actinopterygii</taxon>
        <taxon>Neopterygii</taxon>
        <taxon>Teleostei</taxon>
        <taxon>Neoteleostei</taxon>
        <taxon>Acanthomorphata</taxon>
        <taxon>Eupercaria</taxon>
        <taxon>Perciformes</taxon>
        <taxon>Cottioidei</taxon>
        <taxon>Cottales</taxon>
        <taxon>Liparidae</taxon>
        <taxon>Liparis</taxon>
    </lineage>
</organism>
<dbReference type="Proteomes" id="UP000314294">
    <property type="component" value="Unassembled WGS sequence"/>
</dbReference>